<dbReference type="KEGG" id="rhl:LPU83_pLPU83d_1856"/>
<keyword evidence="3" id="KW-0238">DNA-binding</keyword>
<evidence type="ECO:0000256" key="4">
    <source>
        <dbReference type="ARBA" id="ARBA00023163"/>
    </source>
</evidence>
<protein>
    <submittedName>
        <fullName evidence="6">LacI family transcriptional regulator</fullName>
    </submittedName>
</protein>
<evidence type="ECO:0000313" key="6">
    <source>
        <dbReference type="EMBL" id="CDM63226.1"/>
    </source>
</evidence>
<evidence type="ECO:0000256" key="1">
    <source>
        <dbReference type="ARBA" id="ARBA00022491"/>
    </source>
</evidence>
<dbReference type="PANTHER" id="PTHR30146:SF148">
    <property type="entry name" value="HTH-TYPE TRANSCRIPTIONAL REPRESSOR PURR-RELATED"/>
    <property type="match status" value="1"/>
</dbReference>
<dbReference type="PROSITE" id="PS00356">
    <property type="entry name" value="HTH_LACI_1"/>
    <property type="match status" value="1"/>
</dbReference>
<dbReference type="PATRIC" id="fig|348824.6.peg.7616"/>
<keyword evidence="7" id="KW-1185">Reference proteome</keyword>
<keyword evidence="6" id="KW-0614">Plasmid</keyword>
<dbReference type="AlphaFoldDB" id="W6SAR3"/>
<dbReference type="SUPFAM" id="SSF53822">
    <property type="entry name" value="Periplasmic binding protein-like I"/>
    <property type="match status" value="1"/>
</dbReference>
<dbReference type="InterPro" id="IPR000843">
    <property type="entry name" value="HTH_LacI"/>
</dbReference>
<geneLocation type="plasmid" evidence="6 7">
    <name>pLPU83d</name>
</geneLocation>
<dbReference type="EMBL" id="HG916855">
    <property type="protein sequence ID" value="CDM63226.1"/>
    <property type="molecule type" value="Genomic_DNA"/>
</dbReference>
<evidence type="ECO:0000256" key="2">
    <source>
        <dbReference type="ARBA" id="ARBA00023015"/>
    </source>
</evidence>
<dbReference type="Pfam" id="PF00356">
    <property type="entry name" value="LacI"/>
    <property type="match status" value="1"/>
</dbReference>
<gene>
    <name evidence="6" type="ORF">LPU83_pLPU83d_1856</name>
</gene>
<dbReference type="PROSITE" id="PS50932">
    <property type="entry name" value="HTH_LACI_2"/>
    <property type="match status" value="1"/>
</dbReference>
<feature type="domain" description="HTH lacI-type" evidence="5">
    <location>
        <begin position="2"/>
        <end position="56"/>
    </location>
</feature>
<evidence type="ECO:0000313" key="7">
    <source>
        <dbReference type="Proteomes" id="UP000019443"/>
    </source>
</evidence>
<reference evidence="6" key="1">
    <citation type="submission" date="2013-11" db="EMBL/GenBank/DDBJ databases">
        <title>Draft genome sequence of the broad-host-range Rhizobium sp. LPU83 strain, a member of the low-genetic diversity Oregon-like Rhizobium sp. group.</title>
        <authorList>
            <person name="Wibberg D."/>
            <person name="Puehler A."/>
            <person name="Schlueter A."/>
        </authorList>
    </citation>
    <scope>NUCLEOTIDE SEQUENCE [LARGE SCALE GENOMIC DNA]</scope>
    <source>
        <strain evidence="6">LPU83</strain>
        <plasmid evidence="6">pLPU83d</plasmid>
    </source>
</reference>
<dbReference type="InterPro" id="IPR028082">
    <property type="entry name" value="Peripla_BP_I"/>
</dbReference>
<keyword evidence="2" id="KW-0805">Transcription regulation</keyword>
<dbReference type="CDD" id="cd06288">
    <property type="entry name" value="PBP1_sucrose_transcription_regulator"/>
    <property type="match status" value="1"/>
</dbReference>
<dbReference type="CDD" id="cd01392">
    <property type="entry name" value="HTH_LacI"/>
    <property type="match status" value="1"/>
</dbReference>
<dbReference type="Proteomes" id="UP000019443">
    <property type="component" value="Plasmid pLPU83d"/>
</dbReference>
<dbReference type="InterPro" id="IPR046335">
    <property type="entry name" value="LacI/GalR-like_sensor"/>
</dbReference>
<name>W6SAR3_9HYPH</name>
<dbReference type="SUPFAM" id="SSF47413">
    <property type="entry name" value="lambda repressor-like DNA-binding domains"/>
    <property type="match status" value="1"/>
</dbReference>
<dbReference type="Gene3D" id="3.40.50.2300">
    <property type="match status" value="2"/>
</dbReference>
<evidence type="ECO:0000259" key="5">
    <source>
        <dbReference type="PROSITE" id="PS50932"/>
    </source>
</evidence>
<sequence>MVTIKDIALHAGVSDQTVSRVVRNDKRVDERTRARVNEAIDRLGYVPNRAALMMRQNKSGIIGVMTDVISTTPDSTEIIRGIQSAVEGAGYSMLMVNTGGDLERTRQCWRELKGHRVDGVIYGTMFQRGLGPDELDPEVKTVLVNCHEPPGLEVSKIVPGEPHGMREAIDAAIAEGHRNFGYVRLNPLIMAADIREAALRLRLSEHGLALRDEWCVAGVTGPIFGDKFVAFENARALLANLERPSILFCGNDEIALQVFCAASSLGIRIPNELSIVGFDDFKVVTEVMRPSLTTVALPYFEMGQAAVAALASIISSEPVPRVQSVACRLINRESVGKAG</sequence>
<organism evidence="6 7">
    <name type="scientific">Rhizobium favelukesii</name>
    <dbReference type="NCBI Taxonomy" id="348824"/>
    <lineage>
        <taxon>Bacteria</taxon>
        <taxon>Pseudomonadati</taxon>
        <taxon>Pseudomonadota</taxon>
        <taxon>Alphaproteobacteria</taxon>
        <taxon>Hyphomicrobiales</taxon>
        <taxon>Rhizobiaceae</taxon>
        <taxon>Rhizobium/Agrobacterium group</taxon>
        <taxon>Rhizobium</taxon>
    </lineage>
</organism>
<dbReference type="Pfam" id="PF13377">
    <property type="entry name" value="Peripla_BP_3"/>
    <property type="match status" value="1"/>
</dbReference>
<accession>W6SAR3</accession>
<keyword evidence="4" id="KW-0804">Transcription</keyword>
<dbReference type="SMART" id="SM00354">
    <property type="entry name" value="HTH_LACI"/>
    <property type="match status" value="1"/>
</dbReference>
<dbReference type="GO" id="GO:0000976">
    <property type="term" value="F:transcription cis-regulatory region binding"/>
    <property type="evidence" value="ECO:0007669"/>
    <property type="project" value="TreeGrafter"/>
</dbReference>
<dbReference type="HOGENOM" id="CLU_037628_6_0_5"/>
<proteinExistence type="predicted"/>
<evidence type="ECO:0000256" key="3">
    <source>
        <dbReference type="ARBA" id="ARBA00023125"/>
    </source>
</evidence>
<dbReference type="InterPro" id="IPR010982">
    <property type="entry name" value="Lambda_DNA-bd_dom_sf"/>
</dbReference>
<dbReference type="Gene3D" id="1.10.260.40">
    <property type="entry name" value="lambda repressor-like DNA-binding domains"/>
    <property type="match status" value="1"/>
</dbReference>
<dbReference type="PANTHER" id="PTHR30146">
    <property type="entry name" value="LACI-RELATED TRANSCRIPTIONAL REPRESSOR"/>
    <property type="match status" value="1"/>
</dbReference>
<dbReference type="GO" id="GO:0003700">
    <property type="term" value="F:DNA-binding transcription factor activity"/>
    <property type="evidence" value="ECO:0007669"/>
    <property type="project" value="TreeGrafter"/>
</dbReference>
<keyword evidence="1" id="KW-0678">Repressor</keyword>